<name>A0A1B8Y000_XENTR</name>
<reference evidence="1" key="1">
    <citation type="submission" date="2009-11" db="EMBL/GenBank/DDBJ databases">
        <authorList>
            <consortium name="US DOE Joint Genome Institute (JGI-PGF)"/>
            <person name="Ottilar R."/>
            <person name="Schmutz J."/>
            <person name="Salamov A."/>
            <person name="Cheng J.F."/>
            <person name="Lucas S."/>
            <person name="Pitluck S."/>
            <person name="Gundlach H."/>
            <person name="Guo Y."/>
            <person name="Haberer G."/>
            <person name="Nasrallah J."/>
            <person name="Mayer K.F.X."/>
            <person name="van de Peer Y."/>
            <person name="Weigel D."/>
            <person name="Grigoriev I.V."/>
        </authorList>
    </citation>
    <scope>NUCLEOTIDE SEQUENCE</scope>
    <source>
        <strain evidence="1">Nigerian</strain>
    </source>
</reference>
<evidence type="ECO:0000313" key="1">
    <source>
        <dbReference type="EMBL" id="OCA16225.1"/>
    </source>
</evidence>
<sequence>MGMSASSRQYYEYRYGKISWWIPPDRDIFEIRDFEDPRAGPYLECIREQIRGDIRMALYDLWMARDCVKITKWWQFRLKADFRGDYRYIKAHLKDLYKDLEAINKAKGEIRPDPSSLLSTAIPPAVPALPSAVIPPAVPALPSTVIPPAVPALPSTVIPPAVPALPSTVIPPAVPALPSTVIPPAVLPLSSKIWFIHKSTLRCLVKTAFPFPPSLRLQEPGSAGCLGPNGMVCMLPYSLVSLTLLPLIMASRVKALILGANPIAVKESGRNFSL</sequence>
<dbReference type="EMBL" id="KV460642">
    <property type="protein sequence ID" value="OCA16225.1"/>
    <property type="molecule type" value="Genomic_DNA"/>
</dbReference>
<dbReference type="AlphaFoldDB" id="A0A1B8Y000"/>
<reference evidence="1" key="2">
    <citation type="journal article" date="2010" name="Science">
        <title>The genome of the Western clawed frog Xenopus tropicalis.</title>
        <authorList>
            <person name="Hellsten U."/>
            <person name="Harland R.M."/>
            <person name="Gilchrist M.J."/>
            <person name="Hendrix D."/>
            <person name="Jurka J."/>
            <person name="Kapitonov V."/>
            <person name="Ovcharenko I."/>
            <person name="Putnam N.H."/>
            <person name="Shu S."/>
            <person name="Taher L."/>
            <person name="Blitz I.L."/>
            <person name="Blumberg B."/>
            <person name="Dichmann D.S."/>
            <person name="Dubchak I."/>
            <person name="Amaya E."/>
            <person name="Detter J.C."/>
            <person name="Fletcher R."/>
            <person name="Gerhard D.S."/>
            <person name="Goodstein D."/>
            <person name="Graves T."/>
            <person name="Grigoriev I.V."/>
            <person name="Grimwood J."/>
            <person name="Kawashima T."/>
            <person name="Lindquist E."/>
            <person name="Lucas S.M."/>
            <person name="Mead P.E."/>
            <person name="Mitros T."/>
            <person name="Ogino H."/>
            <person name="Ohta Y."/>
            <person name="Poliakov A.V."/>
            <person name="Pollet N."/>
            <person name="Robert J."/>
            <person name="Salamov A."/>
            <person name="Sater A.K."/>
            <person name="Schmutz J."/>
            <person name="Terry A."/>
            <person name="Vize P.D."/>
            <person name="Warren W.C."/>
            <person name="Wells D."/>
            <person name="Wills A."/>
            <person name="Wilson R.K."/>
            <person name="Zimmerman L.B."/>
            <person name="Zorn A.M."/>
            <person name="Grainger R."/>
            <person name="Grammer T."/>
            <person name="Khokha M.K."/>
            <person name="Richardson P.M."/>
            <person name="Rokhsar D.S."/>
        </authorList>
    </citation>
    <scope>NUCLEOTIDE SEQUENCE [LARGE SCALE GENOMIC DNA]</scope>
    <source>
        <strain evidence="1">Nigerian</strain>
    </source>
</reference>
<proteinExistence type="predicted"/>
<reference evidence="1" key="3">
    <citation type="submission" date="2016-05" db="EMBL/GenBank/DDBJ databases">
        <title>WGS assembly of Xenopus tropicalis.</title>
        <authorList>
            <person name="Sessions A."/>
            <person name="Jenkins J."/>
            <person name="Mitros T."/>
            <person name="Lyons J.T."/>
            <person name="Dichmann D.S."/>
            <person name="Robert J."/>
            <person name="Harland R.M."/>
            <person name="Rokhsar D.S."/>
        </authorList>
    </citation>
    <scope>NUCLEOTIDE SEQUENCE</scope>
    <source>
        <strain evidence="1">Nigerian</strain>
    </source>
</reference>
<accession>A0A1B8Y000</accession>
<organism evidence="1">
    <name type="scientific">Xenopus tropicalis</name>
    <name type="common">Western clawed frog</name>
    <name type="synonym">Silurana tropicalis</name>
    <dbReference type="NCBI Taxonomy" id="8364"/>
    <lineage>
        <taxon>Eukaryota</taxon>
        <taxon>Metazoa</taxon>
        <taxon>Chordata</taxon>
        <taxon>Craniata</taxon>
        <taxon>Vertebrata</taxon>
        <taxon>Euteleostomi</taxon>
        <taxon>Amphibia</taxon>
        <taxon>Batrachia</taxon>
        <taxon>Anura</taxon>
        <taxon>Pipoidea</taxon>
        <taxon>Pipidae</taxon>
        <taxon>Xenopodinae</taxon>
        <taxon>Xenopus</taxon>
        <taxon>Silurana</taxon>
    </lineage>
</organism>
<gene>
    <name evidence="1" type="ORF">XENTR_v90028559mg</name>
</gene>
<protein>
    <submittedName>
        <fullName evidence="1">Uncharacterized protein</fullName>
    </submittedName>
</protein>